<protein>
    <submittedName>
        <fullName evidence="8">Titin-like</fullName>
    </submittedName>
</protein>
<dbReference type="InterPro" id="IPR052598">
    <property type="entry name" value="IgSF_CEA-related"/>
</dbReference>
<reference evidence="8" key="1">
    <citation type="submission" date="2025-08" db="UniProtKB">
        <authorList>
            <consortium name="RefSeq"/>
        </authorList>
    </citation>
    <scope>IDENTIFICATION</scope>
    <source>
        <tissue evidence="8">Testes</tissue>
    </source>
</reference>
<feature type="domain" description="Ig-like" evidence="6">
    <location>
        <begin position="103"/>
        <end position="176"/>
    </location>
</feature>
<dbReference type="GeneID" id="102803132"/>
<dbReference type="Gene3D" id="2.60.40.10">
    <property type="entry name" value="Immunoglobulins"/>
    <property type="match status" value="2"/>
</dbReference>
<evidence type="ECO:0000256" key="4">
    <source>
        <dbReference type="ARBA" id="ARBA00023319"/>
    </source>
</evidence>
<keyword evidence="2" id="KW-1015">Disulfide bond</keyword>
<dbReference type="PANTHER" id="PTHR44337">
    <property type="entry name" value="CARCINOEMBRYONIC ANTIGEN-RELATED CELL ADHESION MOLECULE 8"/>
    <property type="match status" value="1"/>
</dbReference>
<evidence type="ECO:0000313" key="8">
    <source>
        <dbReference type="RefSeq" id="XP_006823192.1"/>
    </source>
</evidence>
<feature type="signal peptide" evidence="5">
    <location>
        <begin position="1"/>
        <end position="22"/>
    </location>
</feature>
<dbReference type="InterPro" id="IPR013098">
    <property type="entry name" value="Ig_I-set"/>
</dbReference>
<accession>A0ABM0MT51</accession>
<dbReference type="Proteomes" id="UP000694865">
    <property type="component" value="Unplaced"/>
</dbReference>
<keyword evidence="7" id="KW-1185">Reference proteome</keyword>
<feature type="chain" id="PRO_5046253534" evidence="5">
    <location>
        <begin position="23"/>
        <end position="232"/>
    </location>
</feature>
<dbReference type="InterPro" id="IPR003599">
    <property type="entry name" value="Ig_sub"/>
</dbReference>
<dbReference type="InterPro" id="IPR036179">
    <property type="entry name" value="Ig-like_dom_sf"/>
</dbReference>
<evidence type="ECO:0000256" key="5">
    <source>
        <dbReference type="SAM" id="SignalP"/>
    </source>
</evidence>
<keyword evidence="4" id="KW-0393">Immunoglobulin domain</keyword>
<dbReference type="SUPFAM" id="SSF48726">
    <property type="entry name" value="Immunoglobulin"/>
    <property type="match status" value="2"/>
</dbReference>
<sequence>MTFTKTLLISSLSLCYILLTSDYPTPVLRWYQGGVTDVQILQLYNGVLSVDEQFEDRFDIEGQASLRINDTQFNDTSLYTVEVQAGLDGSSQSVELWISDLKPVIDDILVSSNPANENENVTFSCIRSGCQISFISWYLDGHRIIESSKYSVHNNTLVVYEVSELDNGMYTCKAENTAGFDECSLWFEVDIDSNNKKEADFSNGSKILDDDTLTKYIMKTRSRQLRTTYSGI</sequence>
<keyword evidence="1 5" id="KW-0732">Signal</keyword>
<dbReference type="PANTHER" id="PTHR44337:SF8">
    <property type="entry name" value="IMMUNOGLOBULIN SUBTYPE DOMAIN-CONTAINING PROTEIN"/>
    <property type="match status" value="1"/>
</dbReference>
<dbReference type="InterPro" id="IPR013783">
    <property type="entry name" value="Ig-like_fold"/>
</dbReference>
<proteinExistence type="predicted"/>
<dbReference type="CDD" id="cd00096">
    <property type="entry name" value="Ig"/>
    <property type="match status" value="1"/>
</dbReference>
<dbReference type="RefSeq" id="XP_006823192.1">
    <property type="nucleotide sequence ID" value="XM_006823129.1"/>
</dbReference>
<evidence type="ECO:0000313" key="7">
    <source>
        <dbReference type="Proteomes" id="UP000694865"/>
    </source>
</evidence>
<gene>
    <name evidence="8" type="primary">LOC102803132</name>
</gene>
<evidence type="ECO:0000259" key="6">
    <source>
        <dbReference type="PROSITE" id="PS50835"/>
    </source>
</evidence>
<evidence type="ECO:0000256" key="2">
    <source>
        <dbReference type="ARBA" id="ARBA00023157"/>
    </source>
</evidence>
<evidence type="ECO:0000256" key="1">
    <source>
        <dbReference type="ARBA" id="ARBA00022729"/>
    </source>
</evidence>
<keyword evidence="3" id="KW-0325">Glycoprotein</keyword>
<dbReference type="PROSITE" id="PS50835">
    <property type="entry name" value="IG_LIKE"/>
    <property type="match status" value="1"/>
</dbReference>
<evidence type="ECO:0000256" key="3">
    <source>
        <dbReference type="ARBA" id="ARBA00023180"/>
    </source>
</evidence>
<dbReference type="Pfam" id="PF07679">
    <property type="entry name" value="I-set"/>
    <property type="match status" value="1"/>
</dbReference>
<dbReference type="SMART" id="SM00409">
    <property type="entry name" value="IG"/>
    <property type="match status" value="2"/>
</dbReference>
<dbReference type="SMART" id="SM00408">
    <property type="entry name" value="IGc2"/>
    <property type="match status" value="1"/>
</dbReference>
<dbReference type="InterPro" id="IPR003598">
    <property type="entry name" value="Ig_sub2"/>
</dbReference>
<dbReference type="InterPro" id="IPR007110">
    <property type="entry name" value="Ig-like_dom"/>
</dbReference>
<name>A0ABM0MT51_SACKO</name>
<organism evidence="7 8">
    <name type="scientific">Saccoglossus kowalevskii</name>
    <name type="common">Acorn worm</name>
    <dbReference type="NCBI Taxonomy" id="10224"/>
    <lineage>
        <taxon>Eukaryota</taxon>
        <taxon>Metazoa</taxon>
        <taxon>Hemichordata</taxon>
        <taxon>Enteropneusta</taxon>
        <taxon>Harrimaniidae</taxon>
        <taxon>Saccoglossus</taxon>
    </lineage>
</organism>